<dbReference type="GO" id="GO:0000981">
    <property type="term" value="F:DNA-binding transcription factor activity, RNA polymerase II-specific"/>
    <property type="evidence" value="ECO:0007669"/>
    <property type="project" value="TreeGrafter"/>
</dbReference>
<evidence type="ECO:0000256" key="4">
    <source>
        <dbReference type="ARBA" id="ARBA00023163"/>
    </source>
</evidence>
<dbReference type="AlphaFoldDB" id="A0A507BHL5"/>
<dbReference type="STRING" id="1093900.A0A507BHL5"/>
<dbReference type="GeneID" id="41978767"/>
<comment type="subcellular location">
    <subcellularLocation>
        <location evidence="1">Nucleus</location>
    </subcellularLocation>
</comment>
<gene>
    <name evidence="7" type="ORF">E0L32_011320</name>
</gene>
<dbReference type="EMBL" id="SKBQ01000103">
    <property type="protein sequence ID" value="TPX19003.1"/>
    <property type="molecule type" value="Genomic_DNA"/>
</dbReference>
<evidence type="ECO:0000313" key="8">
    <source>
        <dbReference type="Proteomes" id="UP000319257"/>
    </source>
</evidence>
<feature type="compositionally biased region" description="Low complexity" evidence="6">
    <location>
        <begin position="42"/>
        <end position="59"/>
    </location>
</feature>
<keyword evidence="8" id="KW-1185">Reference proteome</keyword>
<evidence type="ECO:0000256" key="3">
    <source>
        <dbReference type="ARBA" id="ARBA00023125"/>
    </source>
</evidence>
<evidence type="ECO:0000256" key="6">
    <source>
        <dbReference type="SAM" id="MobiDB-lite"/>
    </source>
</evidence>
<dbReference type="InParanoid" id="A0A507BHL5"/>
<dbReference type="OrthoDB" id="5424793at2759"/>
<keyword evidence="5" id="KW-0539">Nucleus</keyword>
<dbReference type="InterPro" id="IPR051089">
    <property type="entry name" value="prtT"/>
</dbReference>
<reference evidence="7 8" key="1">
    <citation type="submission" date="2019-06" db="EMBL/GenBank/DDBJ databases">
        <title>Draft genome sequence of the filamentous fungus Phialemoniopsis curvata isolated from diesel fuel.</title>
        <authorList>
            <person name="Varaljay V.A."/>
            <person name="Lyon W.J."/>
            <person name="Crouch A.L."/>
            <person name="Drake C.E."/>
            <person name="Hollomon J.M."/>
            <person name="Nadeau L.J."/>
            <person name="Nunn H.S."/>
            <person name="Stevenson B.S."/>
            <person name="Bojanowski C.L."/>
            <person name="Crookes-Goodson W.J."/>
        </authorList>
    </citation>
    <scope>NUCLEOTIDE SEQUENCE [LARGE SCALE GENOMIC DNA]</scope>
    <source>
        <strain evidence="7 8">D216</strain>
    </source>
</reference>
<evidence type="ECO:0000256" key="1">
    <source>
        <dbReference type="ARBA" id="ARBA00004123"/>
    </source>
</evidence>
<evidence type="ECO:0000256" key="5">
    <source>
        <dbReference type="ARBA" id="ARBA00023242"/>
    </source>
</evidence>
<comment type="caution">
    <text evidence="7">The sequence shown here is derived from an EMBL/GenBank/DDBJ whole genome shotgun (WGS) entry which is preliminary data.</text>
</comment>
<dbReference type="GO" id="GO:0005634">
    <property type="term" value="C:nucleus"/>
    <property type="evidence" value="ECO:0007669"/>
    <property type="project" value="UniProtKB-SubCell"/>
</dbReference>
<dbReference type="PANTHER" id="PTHR31845">
    <property type="entry name" value="FINGER DOMAIN PROTEIN, PUTATIVE-RELATED"/>
    <property type="match status" value="1"/>
</dbReference>
<dbReference type="RefSeq" id="XP_031000714.1">
    <property type="nucleotide sequence ID" value="XM_031134036.1"/>
</dbReference>
<feature type="region of interest" description="Disordered" evidence="6">
    <location>
        <begin position="42"/>
        <end position="62"/>
    </location>
</feature>
<evidence type="ECO:0000313" key="7">
    <source>
        <dbReference type="EMBL" id="TPX19003.1"/>
    </source>
</evidence>
<dbReference type="Proteomes" id="UP000319257">
    <property type="component" value="Unassembled WGS sequence"/>
</dbReference>
<keyword evidence="2" id="KW-0805">Transcription regulation</keyword>
<dbReference type="PANTHER" id="PTHR31845:SF10">
    <property type="entry name" value="ZN(II)2CYS6 TRANSCRIPTION FACTOR (EUROFUNG)"/>
    <property type="match status" value="1"/>
</dbReference>
<dbReference type="GO" id="GO:0000976">
    <property type="term" value="F:transcription cis-regulatory region binding"/>
    <property type="evidence" value="ECO:0007669"/>
    <property type="project" value="TreeGrafter"/>
</dbReference>
<keyword evidence="4" id="KW-0804">Transcription</keyword>
<proteinExistence type="predicted"/>
<evidence type="ECO:0000256" key="2">
    <source>
        <dbReference type="ARBA" id="ARBA00023015"/>
    </source>
</evidence>
<protein>
    <submittedName>
        <fullName evidence="7">Uncharacterized protein</fullName>
    </submittedName>
</protein>
<organism evidence="7 8">
    <name type="scientific">Thyridium curvatum</name>
    <dbReference type="NCBI Taxonomy" id="1093900"/>
    <lineage>
        <taxon>Eukaryota</taxon>
        <taxon>Fungi</taxon>
        <taxon>Dikarya</taxon>
        <taxon>Ascomycota</taxon>
        <taxon>Pezizomycotina</taxon>
        <taxon>Sordariomycetes</taxon>
        <taxon>Sordariomycetidae</taxon>
        <taxon>Thyridiales</taxon>
        <taxon>Thyridiaceae</taxon>
        <taxon>Thyridium</taxon>
    </lineage>
</organism>
<keyword evidence="3" id="KW-0238">DNA-binding</keyword>
<accession>A0A507BHL5</accession>
<name>A0A507BHL5_9PEZI</name>
<sequence length="559" mass="62976">MEEDPNDIYDSLREAHEQYIDDLLPKDSADSCPYAGSLLHSTSSAATPSSSNSTRPISSFTGQPQFNIESATQLLEAFRKMQPYFPLISLPEDADVASLAKDRPFELLAILASATGSKSLQGHSLYDEEFRKILALKFVAGGERTLDLLLGLLIYCAWYPFHLRPRSKQLTQYLRMATDIVHDLELDQQPEEDQFVQPTIDEERSRGLRAYLGCFYLVSGRANMWSKQTSMPFTPWTAACCEMLENAALLPSDRAFTWMIRFQHMNEGVMGLRKLEKDASQDEYQIKLLVKGMESQIREWTGKISREVSSTVTLTLCRLFTETFLYGAPLLKFPTPRSASGVVEVIDVQRLVQAVSPLQQFLDRCVSLPLSEFGNFCSLDWGRLICSIILCFRLSFPLEKCPQWNATAFRQRVNFEYYLSRLCQDDEGSAGHQSLTPTTARTADVRSASQVILEVVRRKFQKRMELLMAAPPSAQPISSANLDRTMKGCPVLDGSLDQYFQVWDETFVDPSMVMPAASDEKSANPPTGQPAVFHDLWATMTMSWADDGSDNMDMNFGSQ</sequence>